<comment type="caution">
    <text evidence="4">The sequence shown here is derived from an EMBL/GenBank/DDBJ whole genome shotgun (WGS) entry which is preliminary data.</text>
</comment>
<proteinExistence type="inferred from homology"/>
<dbReference type="Pfam" id="PF04297">
    <property type="entry name" value="UPF0122"/>
    <property type="match status" value="1"/>
</dbReference>
<name>A0A7W5FLT2_9BACL</name>
<evidence type="ECO:0000256" key="3">
    <source>
        <dbReference type="HAMAP-Rule" id="MF_00245"/>
    </source>
</evidence>
<evidence type="ECO:0000256" key="1">
    <source>
        <dbReference type="ARBA" id="ARBA00008720"/>
    </source>
</evidence>
<dbReference type="Gene3D" id="1.10.10.10">
    <property type="entry name" value="Winged helix-like DNA-binding domain superfamily/Winged helix DNA-binding domain"/>
    <property type="match status" value="1"/>
</dbReference>
<dbReference type="AlphaFoldDB" id="A0A7W5FLT2"/>
<organism evidence="4 5">
    <name type="scientific">Paenibacillus phyllosphaerae</name>
    <dbReference type="NCBI Taxonomy" id="274593"/>
    <lineage>
        <taxon>Bacteria</taxon>
        <taxon>Bacillati</taxon>
        <taxon>Bacillota</taxon>
        <taxon>Bacilli</taxon>
        <taxon>Bacillales</taxon>
        <taxon>Paenibacillaceae</taxon>
        <taxon>Paenibacillus</taxon>
    </lineage>
</organism>
<dbReference type="PANTHER" id="PTHR40083:SF1">
    <property type="entry name" value="UPF0122 PROTEIN YLXM"/>
    <property type="match status" value="1"/>
</dbReference>
<evidence type="ECO:0000256" key="2">
    <source>
        <dbReference type="ARBA" id="ARBA00024764"/>
    </source>
</evidence>
<dbReference type="InterPro" id="IPR054831">
    <property type="entry name" value="UPF0122_fam_protein"/>
</dbReference>
<dbReference type="PANTHER" id="PTHR40083">
    <property type="entry name" value="UPF0122 PROTEIN CBO2450/CLC_2298"/>
    <property type="match status" value="1"/>
</dbReference>
<accession>A0A7W5FLT2</accession>
<dbReference type="Proteomes" id="UP000570361">
    <property type="component" value="Unassembled WGS sequence"/>
</dbReference>
<comment type="similarity">
    <text evidence="1 3">Belongs to the UPF0122 family.</text>
</comment>
<dbReference type="InterPro" id="IPR013324">
    <property type="entry name" value="RNA_pol_sigma_r3/r4-like"/>
</dbReference>
<reference evidence="4 5" key="1">
    <citation type="submission" date="2020-08" db="EMBL/GenBank/DDBJ databases">
        <title>Genomic Encyclopedia of Type Strains, Phase III (KMG-III): the genomes of soil and plant-associated and newly described type strains.</title>
        <authorList>
            <person name="Whitman W."/>
        </authorList>
    </citation>
    <scope>NUCLEOTIDE SEQUENCE [LARGE SCALE GENOMIC DNA]</scope>
    <source>
        <strain evidence="4 5">CECT 5862</strain>
    </source>
</reference>
<gene>
    <name evidence="4" type="ORF">FHS18_001414</name>
</gene>
<protein>
    <recommendedName>
        <fullName evidence="3">UPF0122 protein FHS18_001414</fullName>
    </recommendedName>
</protein>
<dbReference type="InterPro" id="IPR007394">
    <property type="entry name" value="UPF0122"/>
</dbReference>
<evidence type="ECO:0000313" key="5">
    <source>
        <dbReference type="Proteomes" id="UP000570361"/>
    </source>
</evidence>
<keyword evidence="5" id="KW-1185">Reference proteome</keyword>
<evidence type="ECO:0000313" key="4">
    <source>
        <dbReference type="EMBL" id="MBB3109362.1"/>
    </source>
</evidence>
<dbReference type="NCBIfam" id="NF001070">
    <property type="entry name" value="PRK00118.1-6"/>
    <property type="match status" value="1"/>
</dbReference>
<dbReference type="HAMAP" id="MF_00245">
    <property type="entry name" value="UPF0122"/>
    <property type="match status" value="1"/>
</dbReference>
<sequence length="125" mass="14192">MITQGPDALAKTTRINLLFDFYEPLLTEKQRTFLKYYFHDDYSLGEIAAEFEVSRQAVYEHIKRAESVLESYESKLKLLTKHEALESWIVQLERCASDPKALASDSLASELETIAAGLRTSQSGD</sequence>
<dbReference type="RefSeq" id="WP_343060435.1">
    <property type="nucleotide sequence ID" value="NZ_JACHXK010000002.1"/>
</dbReference>
<dbReference type="NCBIfam" id="NF045758">
    <property type="entry name" value="YlxM"/>
    <property type="match status" value="1"/>
</dbReference>
<dbReference type="InterPro" id="IPR036388">
    <property type="entry name" value="WH-like_DNA-bd_sf"/>
</dbReference>
<dbReference type="SUPFAM" id="SSF88659">
    <property type="entry name" value="Sigma3 and sigma4 domains of RNA polymerase sigma factors"/>
    <property type="match status" value="1"/>
</dbReference>
<dbReference type="EMBL" id="JACHXK010000002">
    <property type="protein sequence ID" value="MBB3109362.1"/>
    <property type="molecule type" value="Genomic_DNA"/>
</dbReference>
<comment type="function">
    <text evidence="2 3">Might take part in the signal recognition particle (SRP) pathway. This is inferred from the conservation of its genetic proximity to ftsY/ffh. May be a regulatory protein.</text>
</comment>